<evidence type="ECO:0000256" key="1">
    <source>
        <dbReference type="SAM" id="MobiDB-lite"/>
    </source>
</evidence>
<dbReference type="OrthoDB" id="29523at2759"/>
<evidence type="ECO:0008006" key="4">
    <source>
        <dbReference type="Google" id="ProtNLM"/>
    </source>
</evidence>
<feature type="compositionally biased region" description="Basic residues" evidence="1">
    <location>
        <begin position="227"/>
        <end position="236"/>
    </location>
</feature>
<feature type="region of interest" description="Disordered" evidence="1">
    <location>
        <begin position="320"/>
        <end position="391"/>
    </location>
</feature>
<gene>
    <name evidence="2" type="ORF">AAT19DRAFT_16518</name>
</gene>
<dbReference type="EMBL" id="LCTV02000009">
    <property type="protein sequence ID" value="PRQ72594.1"/>
    <property type="molecule type" value="Genomic_DNA"/>
</dbReference>
<dbReference type="AlphaFoldDB" id="A0A2T0A3K2"/>
<feature type="compositionally biased region" description="Basic and acidic residues" evidence="1">
    <location>
        <begin position="372"/>
        <end position="391"/>
    </location>
</feature>
<feature type="compositionally biased region" description="Low complexity" evidence="1">
    <location>
        <begin position="195"/>
        <end position="221"/>
    </location>
</feature>
<feature type="compositionally biased region" description="Basic and acidic residues" evidence="1">
    <location>
        <begin position="463"/>
        <end position="474"/>
    </location>
</feature>
<feature type="region of interest" description="Disordered" evidence="1">
    <location>
        <begin position="1"/>
        <end position="56"/>
    </location>
</feature>
<comment type="caution">
    <text evidence="2">The sequence shown here is derived from an EMBL/GenBank/DDBJ whole genome shotgun (WGS) entry which is preliminary data.</text>
</comment>
<feature type="compositionally biased region" description="Basic and acidic residues" evidence="1">
    <location>
        <begin position="332"/>
        <end position="348"/>
    </location>
</feature>
<organism evidence="2 3">
    <name type="scientific">Rhodotorula toruloides</name>
    <name type="common">Yeast</name>
    <name type="synonym">Rhodosporidium toruloides</name>
    <dbReference type="NCBI Taxonomy" id="5286"/>
    <lineage>
        <taxon>Eukaryota</taxon>
        <taxon>Fungi</taxon>
        <taxon>Dikarya</taxon>
        <taxon>Basidiomycota</taxon>
        <taxon>Pucciniomycotina</taxon>
        <taxon>Microbotryomycetes</taxon>
        <taxon>Sporidiobolales</taxon>
        <taxon>Sporidiobolaceae</taxon>
        <taxon>Rhodotorula</taxon>
    </lineage>
</organism>
<accession>A0A2T0A3K2</accession>
<name>A0A2T0A3K2_RHOTO</name>
<feature type="compositionally biased region" description="Basic and acidic residues" evidence="1">
    <location>
        <begin position="442"/>
        <end position="451"/>
    </location>
</feature>
<protein>
    <recommendedName>
        <fullName evidence="4">Pin2-interacting protein X1</fullName>
    </recommendedName>
</protein>
<feature type="compositionally biased region" description="Basic residues" evidence="1">
    <location>
        <begin position="475"/>
        <end position="487"/>
    </location>
</feature>
<sequence length="487" mass="49598">MGLSGATKKQRIQDDPRNLRWATDTSAPGFRLLASMGWNPDSNPQLGNASSQAAISANGGSGFSRKIAAIPIAKDDTLGIGMKRGSAAAVVGSLKAMGVASGANSTTAGSGFVTAGSGSSTPQNGVAGGGSGGGEFGSLLARLNKLKEQNGGLSASASPAPEGDDKPSQKKRKRSSSESSSDDSSSESAAEKEAAASPAPVVASSASASPAPTPATLAALKNPRMAARSKHLRAKRMATASNASAMAEILGLAPPTSATPSPAPSGSSTPVLAVNGPRTDGWPSVPPRGCSSIAVSTTTTMTTTVSTAGVGAAPVFASASTTSLEATFEPAPAKEETEKERKKREKAEKKARKEAKRAKKAAKAGSEPVVVEEEKERSRSPSPEFKVHSAKFDPFKVTSDTPTVASAPAAGLSSVFGRMFVGSSAGGMGATFVPPSASAPVVEKKVEEPAKVKKNKKEKKEKKREGETKEERRARKEAKRAKKAKAE</sequence>
<proteinExistence type="predicted"/>
<feature type="region of interest" description="Disordered" evidence="1">
    <location>
        <begin position="428"/>
        <end position="487"/>
    </location>
</feature>
<dbReference type="Proteomes" id="UP000239560">
    <property type="component" value="Unassembled WGS sequence"/>
</dbReference>
<evidence type="ECO:0000313" key="2">
    <source>
        <dbReference type="EMBL" id="PRQ72594.1"/>
    </source>
</evidence>
<feature type="compositionally biased region" description="Basic residues" evidence="1">
    <location>
        <begin position="452"/>
        <end position="462"/>
    </location>
</feature>
<feature type="compositionally biased region" description="Polar residues" evidence="1">
    <location>
        <begin position="40"/>
        <end position="55"/>
    </location>
</feature>
<feature type="compositionally biased region" description="Low complexity" evidence="1">
    <location>
        <begin position="253"/>
        <end position="270"/>
    </location>
</feature>
<feature type="region of interest" description="Disordered" evidence="1">
    <location>
        <begin position="143"/>
        <end position="288"/>
    </location>
</feature>
<reference evidence="2 3" key="1">
    <citation type="journal article" date="2018" name="Elife">
        <title>Functional genomics of lipid metabolism in the oleaginous yeast Rhodosporidium toruloides.</title>
        <authorList>
            <person name="Coradetti S.T."/>
            <person name="Pinel D."/>
            <person name="Geiselman G."/>
            <person name="Ito M."/>
            <person name="Mondo S."/>
            <person name="Reilly M.C."/>
            <person name="Cheng Y.F."/>
            <person name="Bauer S."/>
            <person name="Grigoriev I."/>
            <person name="Gladden J.M."/>
            <person name="Simmons B.A."/>
            <person name="Brem R."/>
            <person name="Arkin A.P."/>
            <person name="Skerker J.M."/>
        </authorList>
    </citation>
    <scope>NUCLEOTIDE SEQUENCE [LARGE SCALE GENOMIC DNA]</scope>
    <source>
        <strain evidence="2 3">NBRC 0880</strain>
    </source>
</reference>
<feature type="compositionally biased region" description="Basic residues" evidence="1">
    <location>
        <begin position="349"/>
        <end position="362"/>
    </location>
</feature>
<evidence type="ECO:0000313" key="3">
    <source>
        <dbReference type="Proteomes" id="UP000239560"/>
    </source>
</evidence>